<dbReference type="InterPro" id="IPR036249">
    <property type="entry name" value="Thioredoxin-like_sf"/>
</dbReference>
<dbReference type="Pfam" id="PF13098">
    <property type="entry name" value="Thioredoxin_2"/>
    <property type="match status" value="1"/>
</dbReference>
<gene>
    <name evidence="2" type="ORF">METZ01_LOCUS213560</name>
</gene>
<dbReference type="Gene3D" id="3.40.30.10">
    <property type="entry name" value="Glutaredoxin"/>
    <property type="match status" value="1"/>
</dbReference>
<reference evidence="2" key="1">
    <citation type="submission" date="2018-05" db="EMBL/GenBank/DDBJ databases">
        <authorList>
            <person name="Lanie J.A."/>
            <person name="Ng W.-L."/>
            <person name="Kazmierczak K.M."/>
            <person name="Andrzejewski T.M."/>
            <person name="Davidsen T.M."/>
            <person name="Wayne K.J."/>
            <person name="Tettelin H."/>
            <person name="Glass J.I."/>
            <person name="Rusch D."/>
            <person name="Podicherti R."/>
            <person name="Tsui H.-C.T."/>
            <person name="Winkler M.E."/>
        </authorList>
    </citation>
    <scope>NUCLEOTIDE SEQUENCE</scope>
</reference>
<dbReference type="CDD" id="cd02947">
    <property type="entry name" value="TRX_family"/>
    <property type="match status" value="1"/>
</dbReference>
<sequence length="143" mass="15122">MDRLLVLAVVAPLAGLLAVLLQRWRPGGPVATGWSVPGHLDRADFAKPDVPWLVAVFSSTDCPTCASMVAEAHSLAAAQVAVQEVPAESASELHDRYQVDVVPMLVVADGDGQVRAHHLGPSAPGELRAVLEEARSSRSFDEP</sequence>
<name>A0A382FCA3_9ZZZZ</name>
<dbReference type="AlphaFoldDB" id="A0A382FCA3"/>
<proteinExistence type="predicted"/>
<dbReference type="SUPFAM" id="SSF52833">
    <property type="entry name" value="Thioredoxin-like"/>
    <property type="match status" value="1"/>
</dbReference>
<dbReference type="EMBL" id="UINC01049213">
    <property type="protein sequence ID" value="SVB60706.1"/>
    <property type="molecule type" value="Genomic_DNA"/>
</dbReference>
<organism evidence="2">
    <name type="scientific">marine metagenome</name>
    <dbReference type="NCBI Taxonomy" id="408172"/>
    <lineage>
        <taxon>unclassified sequences</taxon>
        <taxon>metagenomes</taxon>
        <taxon>ecological metagenomes</taxon>
    </lineage>
</organism>
<accession>A0A382FCA3</accession>
<feature type="domain" description="Thioredoxin-like fold" evidence="1">
    <location>
        <begin position="49"/>
        <end position="131"/>
    </location>
</feature>
<evidence type="ECO:0000259" key="1">
    <source>
        <dbReference type="Pfam" id="PF13098"/>
    </source>
</evidence>
<evidence type="ECO:0000313" key="2">
    <source>
        <dbReference type="EMBL" id="SVB60706.1"/>
    </source>
</evidence>
<protein>
    <recommendedName>
        <fullName evidence="1">Thioredoxin-like fold domain-containing protein</fullName>
    </recommendedName>
</protein>
<dbReference type="InterPro" id="IPR012336">
    <property type="entry name" value="Thioredoxin-like_fold"/>
</dbReference>